<dbReference type="AlphaFoldDB" id="A0A1F8BP04"/>
<feature type="transmembrane region" description="Helical" evidence="1">
    <location>
        <begin position="32"/>
        <end position="56"/>
    </location>
</feature>
<evidence type="ECO:0000313" key="2">
    <source>
        <dbReference type="EMBL" id="OGM65369.1"/>
    </source>
</evidence>
<name>A0A1F8BP04_9BACT</name>
<feature type="transmembrane region" description="Helical" evidence="1">
    <location>
        <begin position="110"/>
        <end position="128"/>
    </location>
</feature>
<evidence type="ECO:0000313" key="3">
    <source>
        <dbReference type="Proteomes" id="UP000176725"/>
    </source>
</evidence>
<organism evidence="2 3">
    <name type="scientific">Candidatus Woesebacteria bacterium RIFCSPLOWO2_01_FULL_39_25</name>
    <dbReference type="NCBI Taxonomy" id="1802521"/>
    <lineage>
        <taxon>Bacteria</taxon>
        <taxon>Candidatus Woeseibacteriota</taxon>
    </lineage>
</organism>
<feature type="transmembrane region" description="Helical" evidence="1">
    <location>
        <begin position="68"/>
        <end position="89"/>
    </location>
</feature>
<keyword evidence="1" id="KW-0472">Membrane</keyword>
<comment type="caution">
    <text evidence="2">The sequence shown here is derived from an EMBL/GenBank/DDBJ whole genome shotgun (WGS) entry which is preliminary data.</text>
</comment>
<accession>A0A1F8BP04</accession>
<evidence type="ECO:0008006" key="4">
    <source>
        <dbReference type="Google" id="ProtNLM"/>
    </source>
</evidence>
<gene>
    <name evidence="2" type="ORF">A2893_01420</name>
</gene>
<protein>
    <recommendedName>
        <fullName evidence="4">ABC transporter permease</fullName>
    </recommendedName>
</protein>
<feature type="transmembrane region" description="Helical" evidence="1">
    <location>
        <begin position="148"/>
        <end position="177"/>
    </location>
</feature>
<reference evidence="2 3" key="1">
    <citation type="journal article" date="2016" name="Nat. Commun.">
        <title>Thousands of microbial genomes shed light on interconnected biogeochemical processes in an aquifer system.</title>
        <authorList>
            <person name="Anantharaman K."/>
            <person name="Brown C.T."/>
            <person name="Hug L.A."/>
            <person name="Sharon I."/>
            <person name="Castelle C.J."/>
            <person name="Probst A.J."/>
            <person name="Thomas B.C."/>
            <person name="Singh A."/>
            <person name="Wilkins M.J."/>
            <person name="Karaoz U."/>
            <person name="Brodie E.L."/>
            <person name="Williams K.H."/>
            <person name="Hubbard S.S."/>
            <person name="Banfield J.F."/>
        </authorList>
    </citation>
    <scope>NUCLEOTIDE SEQUENCE [LARGE SCALE GENOMIC DNA]</scope>
</reference>
<keyword evidence="1" id="KW-0812">Transmembrane</keyword>
<dbReference type="EMBL" id="MGHH01000005">
    <property type="protein sequence ID" value="OGM65369.1"/>
    <property type="molecule type" value="Genomic_DNA"/>
</dbReference>
<proteinExistence type="predicted"/>
<dbReference type="Pfam" id="PF06182">
    <property type="entry name" value="ABC2_membrane_6"/>
    <property type="match status" value="1"/>
</dbReference>
<dbReference type="STRING" id="1802521.A2893_01420"/>
<feature type="transmembrane region" description="Helical" evidence="1">
    <location>
        <begin position="207"/>
        <end position="228"/>
    </location>
</feature>
<dbReference type="PANTHER" id="PTHR36833:SF1">
    <property type="entry name" value="INTEGRAL MEMBRANE TRANSPORT PROTEIN"/>
    <property type="match status" value="1"/>
</dbReference>
<sequence length="264" mass="30198">MDVRRLFYYFKIWLFMSKNSFLMVLNQKSVLLIFLIGKVLRFLFFIAFLFFLVSGAENLAGYNSTQSIFFFLSFMIIDTTSQFFFREVYRFRTYVVTGDFDLILAKPMSALFRVLMGGADVIDLITLPPLYAATSYVGNLLSPTPFQVFIYLLLLLTGLLITTAFHIIVISFGIITLEVDHSIMIYRDITAMGRFPIDIYKEPLKGILTYFIPVAIMMTFPAKAFMGLVNFQGLLSAIVIGGVFMFVALRFWNFALKKYTSASS</sequence>
<dbReference type="PANTHER" id="PTHR36833">
    <property type="entry name" value="SLR0610 PROTEIN-RELATED"/>
    <property type="match status" value="1"/>
</dbReference>
<dbReference type="Proteomes" id="UP000176725">
    <property type="component" value="Unassembled WGS sequence"/>
</dbReference>
<keyword evidence="1" id="KW-1133">Transmembrane helix</keyword>
<dbReference type="InterPro" id="IPR010390">
    <property type="entry name" value="ABC-2_transporter-like"/>
</dbReference>
<feature type="transmembrane region" description="Helical" evidence="1">
    <location>
        <begin position="234"/>
        <end position="252"/>
    </location>
</feature>
<evidence type="ECO:0000256" key="1">
    <source>
        <dbReference type="SAM" id="Phobius"/>
    </source>
</evidence>